<accession>A0A9J6EYJ1</accession>
<reference evidence="2" key="1">
    <citation type="journal article" date="2020" name="Cell">
        <title>Large-Scale Comparative Analyses of Tick Genomes Elucidate Their Genetic Diversity and Vector Capacities.</title>
        <authorList>
            <consortium name="Tick Genome and Microbiome Consortium (TIGMIC)"/>
            <person name="Jia N."/>
            <person name="Wang J."/>
            <person name="Shi W."/>
            <person name="Du L."/>
            <person name="Sun Y."/>
            <person name="Zhan W."/>
            <person name="Jiang J.F."/>
            <person name="Wang Q."/>
            <person name="Zhang B."/>
            <person name="Ji P."/>
            <person name="Bell-Sakyi L."/>
            <person name="Cui X.M."/>
            <person name="Yuan T.T."/>
            <person name="Jiang B.G."/>
            <person name="Yang W.F."/>
            <person name="Lam T.T."/>
            <person name="Chang Q.C."/>
            <person name="Ding S.J."/>
            <person name="Wang X.J."/>
            <person name="Zhu J.G."/>
            <person name="Ruan X.D."/>
            <person name="Zhao L."/>
            <person name="Wei J.T."/>
            <person name="Ye R.Z."/>
            <person name="Que T.C."/>
            <person name="Du C.H."/>
            <person name="Zhou Y.H."/>
            <person name="Cheng J.X."/>
            <person name="Dai P.F."/>
            <person name="Guo W.B."/>
            <person name="Han X.H."/>
            <person name="Huang E.J."/>
            <person name="Li L.F."/>
            <person name="Wei W."/>
            <person name="Gao Y.C."/>
            <person name="Liu J.Z."/>
            <person name="Shao H.Z."/>
            <person name="Wang X."/>
            <person name="Wang C.C."/>
            <person name="Yang T.C."/>
            <person name="Huo Q.B."/>
            <person name="Li W."/>
            <person name="Chen H.Y."/>
            <person name="Chen S.E."/>
            <person name="Zhou L.G."/>
            <person name="Ni X.B."/>
            <person name="Tian J.H."/>
            <person name="Sheng Y."/>
            <person name="Liu T."/>
            <person name="Pan Y.S."/>
            <person name="Xia L.Y."/>
            <person name="Li J."/>
            <person name="Zhao F."/>
            <person name="Cao W.C."/>
        </authorList>
    </citation>
    <scope>NUCLEOTIDE SEQUENCE</scope>
    <source>
        <strain evidence="2">Rmic-2018</strain>
    </source>
</reference>
<evidence type="ECO:0000313" key="2">
    <source>
        <dbReference type="EMBL" id="KAH8039361.1"/>
    </source>
</evidence>
<gene>
    <name evidence="2" type="ORF">HPB51_005691</name>
</gene>
<proteinExistence type="predicted"/>
<keyword evidence="3" id="KW-1185">Reference proteome</keyword>
<dbReference type="AlphaFoldDB" id="A0A9J6EYJ1"/>
<dbReference type="EMBL" id="JABSTU010000001">
    <property type="protein sequence ID" value="KAH8039361.1"/>
    <property type="molecule type" value="Genomic_DNA"/>
</dbReference>
<evidence type="ECO:0000256" key="1">
    <source>
        <dbReference type="SAM" id="MobiDB-lite"/>
    </source>
</evidence>
<evidence type="ECO:0000313" key="3">
    <source>
        <dbReference type="Proteomes" id="UP000821866"/>
    </source>
</evidence>
<reference evidence="2" key="2">
    <citation type="submission" date="2021-09" db="EMBL/GenBank/DDBJ databases">
        <authorList>
            <person name="Jia N."/>
            <person name="Wang J."/>
            <person name="Shi W."/>
            <person name="Du L."/>
            <person name="Sun Y."/>
            <person name="Zhan W."/>
            <person name="Jiang J."/>
            <person name="Wang Q."/>
            <person name="Zhang B."/>
            <person name="Ji P."/>
            <person name="Sakyi L.B."/>
            <person name="Cui X."/>
            <person name="Yuan T."/>
            <person name="Jiang B."/>
            <person name="Yang W."/>
            <person name="Lam T.T.-Y."/>
            <person name="Chang Q."/>
            <person name="Ding S."/>
            <person name="Wang X."/>
            <person name="Zhu J."/>
            <person name="Ruan X."/>
            <person name="Zhao L."/>
            <person name="Wei J."/>
            <person name="Que T."/>
            <person name="Du C."/>
            <person name="Cheng J."/>
            <person name="Dai P."/>
            <person name="Han X."/>
            <person name="Huang E."/>
            <person name="Gao Y."/>
            <person name="Liu J."/>
            <person name="Shao H."/>
            <person name="Ye R."/>
            <person name="Li L."/>
            <person name="Wei W."/>
            <person name="Wang X."/>
            <person name="Wang C."/>
            <person name="Huo Q."/>
            <person name="Li W."/>
            <person name="Guo W."/>
            <person name="Chen H."/>
            <person name="Chen S."/>
            <person name="Zhou L."/>
            <person name="Zhou L."/>
            <person name="Ni X."/>
            <person name="Tian J."/>
            <person name="Zhou Y."/>
            <person name="Sheng Y."/>
            <person name="Liu T."/>
            <person name="Pan Y."/>
            <person name="Xia L."/>
            <person name="Li J."/>
            <person name="Zhao F."/>
            <person name="Cao W."/>
        </authorList>
    </citation>
    <scope>NUCLEOTIDE SEQUENCE</scope>
    <source>
        <strain evidence="2">Rmic-2018</strain>
        <tissue evidence="2">Larvae</tissue>
    </source>
</reference>
<feature type="compositionally biased region" description="Basic and acidic residues" evidence="1">
    <location>
        <begin position="256"/>
        <end position="272"/>
    </location>
</feature>
<organism evidence="2 3">
    <name type="scientific">Rhipicephalus microplus</name>
    <name type="common">Cattle tick</name>
    <name type="synonym">Boophilus microplus</name>
    <dbReference type="NCBI Taxonomy" id="6941"/>
    <lineage>
        <taxon>Eukaryota</taxon>
        <taxon>Metazoa</taxon>
        <taxon>Ecdysozoa</taxon>
        <taxon>Arthropoda</taxon>
        <taxon>Chelicerata</taxon>
        <taxon>Arachnida</taxon>
        <taxon>Acari</taxon>
        <taxon>Parasitiformes</taxon>
        <taxon>Ixodida</taxon>
        <taxon>Ixodoidea</taxon>
        <taxon>Ixodidae</taxon>
        <taxon>Rhipicephalinae</taxon>
        <taxon>Rhipicephalus</taxon>
        <taxon>Boophilus</taxon>
    </lineage>
</organism>
<sequence length="279" mass="31727">MREQVLTGLRSRELCTMLLGTSHEDADDLLHDIQELEESTVSNENASGQRLNKEWRVMHLVGNLHPRCRCRMRQGTTGGTSDHLPQIKTTTPPASVVKWVRLSPQCNATGTELFDNFGHEIINDMTGRDITVSVFTSGEQHLVICKGQRVEDVMVVDTPVRKMEKYDSGEERGAAESEQIQVTRMQRPITRVEITVSRLVTESQRHELTCLSNVFQYSFTTNFNKLEWTPFLATDIQERLGSVFVAVRPYHTSAAEREPRHDVSRECEKARMGTETLIP</sequence>
<protein>
    <submittedName>
        <fullName evidence="2">Uncharacterized protein</fullName>
    </submittedName>
</protein>
<dbReference type="VEuPathDB" id="VectorBase:LOC119182912"/>
<comment type="caution">
    <text evidence="2">The sequence shown here is derived from an EMBL/GenBank/DDBJ whole genome shotgun (WGS) entry which is preliminary data.</text>
</comment>
<feature type="region of interest" description="Disordered" evidence="1">
    <location>
        <begin position="256"/>
        <end position="279"/>
    </location>
</feature>
<name>A0A9J6EYJ1_RHIMP</name>
<dbReference type="Proteomes" id="UP000821866">
    <property type="component" value="Chromosome 1"/>
</dbReference>